<comment type="caution">
    <text evidence="1">The sequence shown here is derived from an EMBL/GenBank/DDBJ whole genome shotgun (WGS) entry which is preliminary data.</text>
</comment>
<proteinExistence type="predicted"/>
<protein>
    <submittedName>
        <fullName evidence="1">Uncharacterized protein</fullName>
    </submittedName>
</protein>
<evidence type="ECO:0000313" key="1">
    <source>
        <dbReference type="EMBL" id="KAI4385659.1"/>
    </source>
</evidence>
<accession>A0ACB9S3K0</accession>
<sequence length="662" mass="73370">MVLKKRFGSRTVSFEAPVVPRAPRSARRRGHHSKISVGKQPCPIELLASLAGKLLQESESSSASNNASYENDLLCKDGVKEEKQHVDKPLKVESPEQESCKERTFVVQCVLESEDQKRKLESQSKAESDHSVECTSVISGFVHSDKGRGDTNPALFNDVEGIRVESTSKSIFKDLWKGRNIAAKYDGMKLQKPLCRDPSRMTYFSRHRTDTNLFGRDDDEKFSRMNKCSNRLKSFRYHQRAGDHRIRKLLSSKCWKAAPKLKDFECSKADGDVKPILISYKRKAFHKWERYRGDCLYKKRKLFDGSSITTTDVVVSGESNSNLPTKSVIADEDIPVEGGIASSISGRQASLQVKDTNVKFSIKSFKIPELFIDVPQTATVGSLKRTIIEAITAILGSGLRVGVVLHGKKIRDDGRTLLQSGLGCQENLENLGFTLEPTLENPHRTTVAENPLLTASCDAPDQLTSVCEANGSEIGVLNAAANQPLLTDASDHIVDNTPEKIPTLPDSLADNNLPDCTAIIPLSAVHMEPLAAVPINQKNKRPELSQRRIRRPFSVTEVEALVHAIEELGTGRWRDVKLCAFENADHRTYVDLKDKWKTLVHTASISPQQRRGEPVPQDLLDRVLSAHAYWSQDQGKLQGKHPAGLLKAADPSADEGIRAGST</sequence>
<name>A0ACB9S3K0_9MYRT</name>
<dbReference type="EMBL" id="CM042881">
    <property type="protein sequence ID" value="KAI4385659.1"/>
    <property type="molecule type" value="Genomic_DNA"/>
</dbReference>
<keyword evidence="2" id="KW-1185">Reference proteome</keyword>
<gene>
    <name evidence="1" type="ORF">MLD38_003656</name>
</gene>
<reference evidence="2" key="1">
    <citation type="journal article" date="2023" name="Front. Plant Sci.">
        <title>Chromosomal-level genome assembly of Melastoma candidum provides insights into trichome evolution.</title>
        <authorList>
            <person name="Zhong Y."/>
            <person name="Wu W."/>
            <person name="Sun C."/>
            <person name="Zou P."/>
            <person name="Liu Y."/>
            <person name="Dai S."/>
            <person name="Zhou R."/>
        </authorList>
    </citation>
    <scope>NUCLEOTIDE SEQUENCE [LARGE SCALE GENOMIC DNA]</scope>
</reference>
<dbReference type="Proteomes" id="UP001057402">
    <property type="component" value="Chromosome 2"/>
</dbReference>
<organism evidence="1 2">
    <name type="scientific">Melastoma candidum</name>
    <dbReference type="NCBI Taxonomy" id="119954"/>
    <lineage>
        <taxon>Eukaryota</taxon>
        <taxon>Viridiplantae</taxon>
        <taxon>Streptophyta</taxon>
        <taxon>Embryophyta</taxon>
        <taxon>Tracheophyta</taxon>
        <taxon>Spermatophyta</taxon>
        <taxon>Magnoliopsida</taxon>
        <taxon>eudicotyledons</taxon>
        <taxon>Gunneridae</taxon>
        <taxon>Pentapetalae</taxon>
        <taxon>rosids</taxon>
        <taxon>malvids</taxon>
        <taxon>Myrtales</taxon>
        <taxon>Melastomataceae</taxon>
        <taxon>Melastomatoideae</taxon>
        <taxon>Melastomateae</taxon>
        <taxon>Melastoma</taxon>
    </lineage>
</organism>
<evidence type="ECO:0000313" key="2">
    <source>
        <dbReference type="Proteomes" id="UP001057402"/>
    </source>
</evidence>